<dbReference type="Pfam" id="PF00069">
    <property type="entry name" value="Pkinase"/>
    <property type="match status" value="1"/>
</dbReference>
<dbReference type="GO" id="GO:0004674">
    <property type="term" value="F:protein serine/threonine kinase activity"/>
    <property type="evidence" value="ECO:0007669"/>
    <property type="project" value="UniProtKB-EC"/>
</dbReference>
<dbReference type="AlphaFoldDB" id="A0A914PPP2"/>
<organism evidence="3 4">
    <name type="scientific">Panagrolaimus davidi</name>
    <dbReference type="NCBI Taxonomy" id="227884"/>
    <lineage>
        <taxon>Eukaryota</taxon>
        <taxon>Metazoa</taxon>
        <taxon>Ecdysozoa</taxon>
        <taxon>Nematoda</taxon>
        <taxon>Chromadorea</taxon>
        <taxon>Rhabditida</taxon>
        <taxon>Tylenchina</taxon>
        <taxon>Panagrolaimomorpha</taxon>
        <taxon>Panagrolaimoidea</taxon>
        <taxon>Panagrolaimidae</taxon>
        <taxon>Panagrolaimus</taxon>
    </lineage>
</organism>
<dbReference type="PANTHER" id="PTHR11909">
    <property type="entry name" value="CASEIN KINASE-RELATED"/>
    <property type="match status" value="1"/>
</dbReference>
<dbReference type="GO" id="GO:0005524">
    <property type="term" value="F:ATP binding"/>
    <property type="evidence" value="ECO:0007669"/>
    <property type="project" value="InterPro"/>
</dbReference>
<keyword evidence="3" id="KW-1185">Reference proteome</keyword>
<dbReference type="SMART" id="SM00220">
    <property type="entry name" value="S_TKc"/>
    <property type="match status" value="1"/>
</dbReference>
<dbReference type="PROSITE" id="PS00108">
    <property type="entry name" value="PROTEIN_KINASE_ST"/>
    <property type="match status" value="1"/>
</dbReference>
<dbReference type="InterPro" id="IPR000719">
    <property type="entry name" value="Prot_kinase_dom"/>
</dbReference>
<dbReference type="InterPro" id="IPR011009">
    <property type="entry name" value="Kinase-like_dom_sf"/>
</dbReference>
<dbReference type="SUPFAM" id="SSF56112">
    <property type="entry name" value="Protein kinase-like (PK-like)"/>
    <property type="match status" value="1"/>
</dbReference>
<name>A0A914PPP2_9BILA</name>
<dbReference type="Gene3D" id="1.10.510.10">
    <property type="entry name" value="Transferase(Phosphotransferase) domain 1"/>
    <property type="match status" value="1"/>
</dbReference>
<evidence type="ECO:0000313" key="3">
    <source>
        <dbReference type="Proteomes" id="UP000887578"/>
    </source>
</evidence>
<accession>A0A914PPP2</accession>
<evidence type="ECO:0000259" key="2">
    <source>
        <dbReference type="PROSITE" id="PS50011"/>
    </source>
</evidence>
<proteinExistence type="predicted"/>
<dbReference type="Proteomes" id="UP000887578">
    <property type="component" value="Unplaced"/>
</dbReference>
<feature type="domain" description="Protein kinase" evidence="2">
    <location>
        <begin position="68"/>
        <end position="332"/>
    </location>
</feature>
<dbReference type="InterPro" id="IPR008271">
    <property type="entry name" value="Ser/Thr_kinase_AS"/>
</dbReference>
<evidence type="ECO:0000313" key="4">
    <source>
        <dbReference type="WBParaSite" id="PDA_v2.g18031.t1"/>
    </source>
</evidence>
<protein>
    <recommendedName>
        <fullName evidence="1">non-specific serine/threonine protein kinase</fullName>
        <ecNumber evidence="1">2.7.11.1</ecNumber>
    </recommendedName>
</protein>
<dbReference type="PROSITE" id="PS50011">
    <property type="entry name" value="PROTEIN_KINASE_DOM"/>
    <property type="match status" value="1"/>
</dbReference>
<sequence>MGSKICDKKDVVKLRKINLRKLYALEAGIKMSGGEEFDDFDIDLEVPPTVSELLPFKNNIIQGQENSYAVGRKLMPGRYGAVYEVLRKNDGRPFAAKLEVVDHGFTGLNMEYKVLKAATKANLQQIPALIDRGKIESRFKFIVLQLLGPNLWKLRHDFIEHRFSAPTCLRLAIETLNALESLHIIGFIHRDIKPSNFLTFEEKGDTKIILIDFGICRSYKNANGELKPPRDECSFRGTTRYASLSAHNEMEQSRRDDLEGWFYMIVEMFTGDLPWSAYRKPDREIVKKLKVHARSNEGYHELLNHCPRTEFRRIMNYIDTLTFYSSPDYSYLRQMINLAMKNHEISPDEPYDWEQTSAARFDKANEATPTNNNTVKVGNNQTDDIIKNLNGLLK</sequence>
<evidence type="ECO:0000256" key="1">
    <source>
        <dbReference type="ARBA" id="ARBA00012513"/>
    </source>
</evidence>
<dbReference type="EC" id="2.7.11.1" evidence="1"/>
<dbReference type="WBParaSite" id="PDA_v2.g18031.t1">
    <property type="protein sequence ID" value="PDA_v2.g18031.t1"/>
    <property type="gene ID" value="PDA_v2.g18031"/>
</dbReference>
<reference evidence="4" key="1">
    <citation type="submission" date="2022-11" db="UniProtKB">
        <authorList>
            <consortium name="WormBaseParasite"/>
        </authorList>
    </citation>
    <scope>IDENTIFICATION</scope>
</reference>
<dbReference type="InterPro" id="IPR050235">
    <property type="entry name" value="CK1_Ser-Thr_kinase"/>
</dbReference>